<proteinExistence type="predicted"/>
<evidence type="ECO:0000313" key="3">
    <source>
        <dbReference type="Proteomes" id="UP001234989"/>
    </source>
</evidence>
<organism evidence="2 3">
    <name type="scientific">Solanum verrucosum</name>
    <dbReference type="NCBI Taxonomy" id="315347"/>
    <lineage>
        <taxon>Eukaryota</taxon>
        <taxon>Viridiplantae</taxon>
        <taxon>Streptophyta</taxon>
        <taxon>Embryophyta</taxon>
        <taxon>Tracheophyta</taxon>
        <taxon>Spermatophyta</taxon>
        <taxon>Magnoliopsida</taxon>
        <taxon>eudicotyledons</taxon>
        <taxon>Gunneridae</taxon>
        <taxon>Pentapetalae</taxon>
        <taxon>asterids</taxon>
        <taxon>lamiids</taxon>
        <taxon>Solanales</taxon>
        <taxon>Solanaceae</taxon>
        <taxon>Solanoideae</taxon>
        <taxon>Solaneae</taxon>
        <taxon>Solanum</taxon>
    </lineage>
</organism>
<feature type="domain" description="Tf2-1-like SH3-like" evidence="1">
    <location>
        <begin position="46"/>
        <end position="110"/>
    </location>
</feature>
<dbReference type="Proteomes" id="UP001234989">
    <property type="component" value="Chromosome 3"/>
</dbReference>
<protein>
    <recommendedName>
        <fullName evidence="1">Tf2-1-like SH3-like domain-containing protein</fullName>
    </recommendedName>
</protein>
<dbReference type="InterPro" id="IPR056924">
    <property type="entry name" value="SH3_Tf2-1"/>
</dbReference>
<dbReference type="EMBL" id="CP133614">
    <property type="protein sequence ID" value="WMV18822.1"/>
    <property type="molecule type" value="Genomic_DNA"/>
</dbReference>
<dbReference type="PANTHER" id="PTHR46148:SF60">
    <property type="entry name" value="CHROMO DOMAIN-CONTAINING PROTEIN"/>
    <property type="match status" value="1"/>
</dbReference>
<dbReference type="AlphaFoldDB" id="A0AAF0Q885"/>
<reference evidence="2" key="1">
    <citation type="submission" date="2023-08" db="EMBL/GenBank/DDBJ databases">
        <title>A de novo genome assembly of Solanum verrucosum Schlechtendal, a Mexican diploid species geographically isolated from the other diploid A-genome species in potato relatives.</title>
        <authorList>
            <person name="Hosaka K."/>
        </authorList>
    </citation>
    <scope>NUCLEOTIDE SEQUENCE</scope>
    <source>
        <tissue evidence="2">Young leaves</tissue>
    </source>
</reference>
<dbReference type="Pfam" id="PF24626">
    <property type="entry name" value="SH3_Tf2-1"/>
    <property type="match status" value="1"/>
</dbReference>
<gene>
    <name evidence="2" type="ORF">MTR67_012207</name>
</gene>
<evidence type="ECO:0000259" key="1">
    <source>
        <dbReference type="Pfam" id="PF24626"/>
    </source>
</evidence>
<name>A0AAF0Q885_SOLVR</name>
<keyword evidence="3" id="KW-1185">Reference proteome</keyword>
<dbReference type="PANTHER" id="PTHR46148">
    <property type="entry name" value="CHROMO DOMAIN-CONTAINING PROTEIN"/>
    <property type="match status" value="1"/>
</dbReference>
<sequence length="141" mass="16209">MDSLDTDLLRDAMKQVRMIQYRLLTAQSRQKSYAHRRVKALVFMEGDHVWLRVSPMKGVMRFGKKGKLNPRFIGPFEILSRVGEVAYKFALPPSLSAVHPVFHVSMIRKYIPDESHVLSLDSVELGPDLTFEEEPIAILDR</sequence>
<evidence type="ECO:0000313" key="2">
    <source>
        <dbReference type="EMBL" id="WMV18822.1"/>
    </source>
</evidence>
<accession>A0AAF0Q885</accession>